<sequence>MLRQGEDEPLREYAARFSHEYSRCPDTDDRATFGAFKSGLRESNFRYLVHSNPWNTYAELMKQAAVHAKAEYFNSKRSPATPARNPFADPPLASFGGHDTESCVALRNIIEGLIREGKLDKYVHNLPPPPNPHQRQINMISTISGGPTLAGTSNNSIKHYVRSTYAHQVFNTEQGRLPKTQKTGWAPITFCEEEERGVILPHNDPIIIRADISNFDVGRILVDTDSSVSVMFANAFNELQVPSHLLDRSVTPLVSFSGDVVQPIGSIHLPISIGTTPQRKTVTTPFLIIDCPTAYNVILGRPTMA</sequence>
<dbReference type="InterPro" id="IPR021109">
    <property type="entry name" value="Peptidase_aspartic_dom_sf"/>
</dbReference>
<dbReference type="Gene3D" id="2.40.70.10">
    <property type="entry name" value="Acid Proteases"/>
    <property type="match status" value="1"/>
</dbReference>
<evidence type="ECO:0000313" key="1">
    <source>
        <dbReference type="Proteomes" id="UP000694861"/>
    </source>
</evidence>
<dbReference type="CDD" id="cd00303">
    <property type="entry name" value="retropepsin_like"/>
    <property type="match status" value="1"/>
</dbReference>
<dbReference type="GeneID" id="103331423"/>
<accession>A0ABM0NZP7</accession>
<reference evidence="2" key="2">
    <citation type="submission" date="2025-08" db="UniProtKB">
        <authorList>
            <consortium name="RefSeq"/>
        </authorList>
    </citation>
    <scope>IDENTIFICATION</scope>
</reference>
<dbReference type="Proteomes" id="UP000694861">
    <property type="component" value="Linkage group LG1"/>
</dbReference>
<proteinExistence type="predicted"/>
<reference evidence="1" key="1">
    <citation type="journal article" date="2012" name="Nat. Commun.">
        <title>The genome of Prunus mume.</title>
        <authorList>
            <person name="Zhang Q."/>
            <person name="Chen W."/>
            <person name="Sun L."/>
            <person name="Zhao F."/>
            <person name="Huang B."/>
            <person name="Yang W."/>
            <person name="Tao Y."/>
            <person name="Wang J."/>
            <person name="Yuan Z."/>
            <person name="Fan G."/>
            <person name="Xing Z."/>
            <person name="Han C."/>
            <person name="Pan H."/>
            <person name="Zhong X."/>
            <person name="Shi W."/>
            <person name="Liang X."/>
            <person name="Du D."/>
            <person name="Sun F."/>
            <person name="Xu Z."/>
            <person name="Hao R."/>
            <person name="Lv T."/>
            <person name="Lv Y."/>
            <person name="Zheng Z."/>
            <person name="Sun M."/>
            <person name="Luo L."/>
            <person name="Cai M."/>
            <person name="Gao Y."/>
            <person name="Wang J."/>
            <person name="Yin Y."/>
            <person name="Xu X."/>
            <person name="Cheng T."/>
            <person name="Wang J."/>
        </authorList>
    </citation>
    <scope>NUCLEOTIDE SEQUENCE [LARGE SCALE GENOMIC DNA]</scope>
</reference>
<dbReference type="PANTHER" id="PTHR33240">
    <property type="entry name" value="OS08G0508500 PROTEIN"/>
    <property type="match status" value="1"/>
</dbReference>
<organism evidence="1 2">
    <name type="scientific">Prunus mume</name>
    <name type="common">Japanese apricot</name>
    <name type="synonym">Armeniaca mume</name>
    <dbReference type="NCBI Taxonomy" id="102107"/>
    <lineage>
        <taxon>Eukaryota</taxon>
        <taxon>Viridiplantae</taxon>
        <taxon>Streptophyta</taxon>
        <taxon>Embryophyta</taxon>
        <taxon>Tracheophyta</taxon>
        <taxon>Spermatophyta</taxon>
        <taxon>Magnoliopsida</taxon>
        <taxon>eudicotyledons</taxon>
        <taxon>Gunneridae</taxon>
        <taxon>Pentapetalae</taxon>
        <taxon>rosids</taxon>
        <taxon>fabids</taxon>
        <taxon>Rosales</taxon>
        <taxon>Rosaceae</taxon>
        <taxon>Amygdaloideae</taxon>
        <taxon>Amygdaleae</taxon>
        <taxon>Prunus</taxon>
    </lineage>
</organism>
<dbReference type="PANTHER" id="PTHR33240:SF15">
    <property type="entry name" value="GAG-PRO-LIKE PROTEIN"/>
    <property type="match status" value="1"/>
</dbReference>
<keyword evidence="1" id="KW-1185">Reference proteome</keyword>
<evidence type="ECO:0000313" key="2">
    <source>
        <dbReference type="RefSeq" id="XP_008232271.1"/>
    </source>
</evidence>
<dbReference type="RefSeq" id="XP_008232271.1">
    <property type="nucleotide sequence ID" value="XM_008234049.1"/>
</dbReference>
<name>A0ABM0NZP7_PRUMU</name>
<protein>
    <submittedName>
        <fullName evidence="2">Uncharacterized protein LOC103331423</fullName>
    </submittedName>
</protein>
<gene>
    <name evidence="2" type="primary">LOC103331423</name>
</gene>